<accession>A0A5E4G407</accession>
<dbReference type="AlphaFoldDB" id="A0A5E4G407"/>
<evidence type="ECO:0000313" key="3">
    <source>
        <dbReference type="EMBL" id="VVA34535.1"/>
    </source>
</evidence>
<feature type="compositionally biased region" description="Basic residues" evidence="1">
    <location>
        <begin position="118"/>
        <end position="128"/>
    </location>
</feature>
<proteinExistence type="predicted"/>
<reference evidence="3" key="1">
    <citation type="submission" date="2019-07" db="EMBL/GenBank/DDBJ databases">
        <authorList>
            <person name="Alioto T."/>
            <person name="Alioto T."/>
            <person name="Gomez Garrido J."/>
        </authorList>
    </citation>
    <scope>NUCLEOTIDE SEQUENCE</scope>
</reference>
<keyword evidence="5" id="KW-1185">Reference proteome</keyword>
<evidence type="ECO:0000313" key="2">
    <source>
        <dbReference type="EMBL" id="KAI5344542.1"/>
    </source>
</evidence>
<dbReference type="Gramene" id="VVA34535">
    <property type="protein sequence ID" value="VVA34535"/>
    <property type="gene ID" value="Prudul26B029311"/>
</dbReference>
<organism evidence="3 4">
    <name type="scientific">Prunus dulcis</name>
    <name type="common">Almond</name>
    <name type="synonym">Amygdalus dulcis</name>
    <dbReference type="NCBI Taxonomy" id="3755"/>
    <lineage>
        <taxon>Eukaryota</taxon>
        <taxon>Viridiplantae</taxon>
        <taxon>Streptophyta</taxon>
        <taxon>Embryophyta</taxon>
        <taxon>Tracheophyta</taxon>
        <taxon>Spermatophyta</taxon>
        <taxon>Magnoliopsida</taxon>
        <taxon>eudicotyledons</taxon>
        <taxon>Gunneridae</taxon>
        <taxon>Pentapetalae</taxon>
        <taxon>rosids</taxon>
        <taxon>fabids</taxon>
        <taxon>Rosales</taxon>
        <taxon>Rosaceae</taxon>
        <taxon>Amygdaloideae</taxon>
        <taxon>Amygdaleae</taxon>
        <taxon>Prunus</taxon>
    </lineage>
</organism>
<name>A0A5E4G407_PRUDU</name>
<sequence length="157" mass="18008">MSTPLPQNVAWAVNVAAGSLGIRGHPNTQVSISRTYLCDSAPSEKRRMLDATPSRTAVVSYGHHWFTGIKWIKMYPQNSSSAQEEKNARPNAFEDCRRELCPPMVYWDKEVPLKLILRPRRRHARPPHLRREAKPKDAKKMLEKRRSQECSCKVLCA</sequence>
<dbReference type="Proteomes" id="UP000327085">
    <property type="component" value="Chromosome 2"/>
</dbReference>
<reference evidence="2 5" key="3">
    <citation type="journal article" date="2022" name="G3 (Bethesda)">
        <title>Whole-genome sequence and methylome profiling of the almond [Prunus dulcis (Mill.) D.A. Webb] cultivar 'Nonpareil'.</title>
        <authorList>
            <person name="D'Amico-Willman K.M."/>
            <person name="Ouma W.Z."/>
            <person name="Meulia T."/>
            <person name="Sideli G.M."/>
            <person name="Gradziel T.M."/>
            <person name="Fresnedo-Ramirez J."/>
        </authorList>
    </citation>
    <scope>NUCLEOTIDE SEQUENCE [LARGE SCALE GENOMIC DNA]</scope>
    <source>
        <strain evidence="2">Clone GOH B32 T37-40</strain>
    </source>
</reference>
<feature type="compositionally biased region" description="Basic and acidic residues" evidence="1">
    <location>
        <begin position="129"/>
        <end position="142"/>
    </location>
</feature>
<reference evidence="4" key="2">
    <citation type="journal article" date="2020" name="Plant J.">
        <title>Transposons played a major role in the diversification between the closely related almond and peach genomes: results from the almond genome sequence.</title>
        <authorList>
            <person name="Alioto T."/>
            <person name="Alexiou K.G."/>
            <person name="Bardil A."/>
            <person name="Barteri F."/>
            <person name="Castanera R."/>
            <person name="Cruz F."/>
            <person name="Dhingra A."/>
            <person name="Duval H."/>
            <person name="Fernandez I Marti A."/>
            <person name="Frias L."/>
            <person name="Galan B."/>
            <person name="Garcia J.L."/>
            <person name="Howad W."/>
            <person name="Gomez-Garrido J."/>
            <person name="Gut M."/>
            <person name="Julca I."/>
            <person name="Morata J."/>
            <person name="Puigdomenech P."/>
            <person name="Ribeca P."/>
            <person name="Rubio Cabetas M.J."/>
            <person name="Vlasova A."/>
            <person name="Wirthensohn M."/>
            <person name="Garcia-Mas J."/>
            <person name="Gabaldon T."/>
            <person name="Casacuberta J.M."/>
            <person name="Arus P."/>
        </authorList>
    </citation>
    <scope>NUCLEOTIDE SEQUENCE [LARGE SCALE GENOMIC DNA]</scope>
    <source>
        <strain evidence="4">cv. Texas</strain>
    </source>
</reference>
<protein>
    <submittedName>
        <fullName evidence="3">Uncharacterized protein</fullName>
    </submittedName>
</protein>
<dbReference type="Proteomes" id="UP001054821">
    <property type="component" value="Chromosome 2"/>
</dbReference>
<dbReference type="EMBL" id="CABIKO010000337">
    <property type="protein sequence ID" value="VVA34535.1"/>
    <property type="molecule type" value="Genomic_DNA"/>
</dbReference>
<dbReference type="InParanoid" id="A0A5E4G407"/>
<evidence type="ECO:0000313" key="5">
    <source>
        <dbReference type="Proteomes" id="UP001054821"/>
    </source>
</evidence>
<evidence type="ECO:0000256" key="1">
    <source>
        <dbReference type="SAM" id="MobiDB-lite"/>
    </source>
</evidence>
<evidence type="ECO:0000313" key="4">
    <source>
        <dbReference type="Proteomes" id="UP000327085"/>
    </source>
</evidence>
<gene>
    <name evidence="3" type="ORF">ALMOND_2B029311</name>
    <name evidence="2" type="ORF">L3X38_012419</name>
</gene>
<feature type="region of interest" description="Disordered" evidence="1">
    <location>
        <begin position="118"/>
        <end position="142"/>
    </location>
</feature>
<dbReference type="EMBL" id="JAJFAZ020000002">
    <property type="protein sequence ID" value="KAI5344542.1"/>
    <property type="molecule type" value="Genomic_DNA"/>
</dbReference>